<sequence length="71" mass="7652">MGLLLKPLEAAKAKERQQCGQRGVLLSQNSDEATRTDEAIASKAGVSRDTVRKVEAIIVTVTNLSISQVRT</sequence>
<gene>
    <name evidence="1" type="ORF">CARN8_3460001</name>
</gene>
<name>A0A3P3ZPT1_9ZZZZ</name>
<organism evidence="1">
    <name type="scientific">mine drainage metagenome</name>
    <dbReference type="NCBI Taxonomy" id="410659"/>
    <lineage>
        <taxon>unclassified sequences</taxon>
        <taxon>metagenomes</taxon>
        <taxon>ecological metagenomes</taxon>
    </lineage>
</organism>
<accession>A0A3P3ZPT1</accession>
<dbReference type="AlphaFoldDB" id="A0A3P3ZPT1"/>
<dbReference type="EMBL" id="UOYP01000275">
    <property type="protein sequence ID" value="VAY88639.1"/>
    <property type="molecule type" value="Genomic_DNA"/>
</dbReference>
<proteinExistence type="predicted"/>
<reference evidence="1" key="1">
    <citation type="submission" date="2018-10" db="EMBL/GenBank/DDBJ databases">
        <authorList>
            <person name="Plewniak F."/>
        </authorList>
    </citation>
    <scope>NUCLEOTIDE SEQUENCE</scope>
</reference>
<evidence type="ECO:0000313" key="1">
    <source>
        <dbReference type="EMBL" id="VAY88639.1"/>
    </source>
</evidence>
<protein>
    <submittedName>
        <fullName evidence="1">Uncharacterized protein</fullName>
    </submittedName>
</protein>